<reference evidence="7 8" key="1">
    <citation type="submission" date="2024-01" db="EMBL/GenBank/DDBJ databases">
        <title>Seven novel Bacillus-like species.</title>
        <authorList>
            <person name="Liu G."/>
        </authorList>
    </citation>
    <scope>NUCLEOTIDE SEQUENCE [LARGE SCALE GENOMIC DNA]</scope>
    <source>
        <strain evidence="7 8">FJAT-51639</strain>
    </source>
</reference>
<dbReference type="CDD" id="cd03768">
    <property type="entry name" value="SR_ResInv"/>
    <property type="match status" value="1"/>
</dbReference>
<dbReference type="InterPro" id="IPR006119">
    <property type="entry name" value="Resolv_N"/>
</dbReference>
<name>A0ABU8FCY8_9BACI</name>
<dbReference type="InterPro" id="IPR006118">
    <property type="entry name" value="Recombinase_CS"/>
</dbReference>
<evidence type="ECO:0000256" key="3">
    <source>
        <dbReference type="ARBA" id="ARBA00023125"/>
    </source>
</evidence>
<evidence type="ECO:0000256" key="1">
    <source>
        <dbReference type="ARBA" id="ARBA00009913"/>
    </source>
</evidence>
<protein>
    <submittedName>
        <fullName evidence="7">Recombinase family protein</fullName>
    </submittedName>
</protein>
<keyword evidence="8" id="KW-1185">Reference proteome</keyword>
<keyword evidence="4" id="KW-0233">DNA recombination</keyword>
<sequence>MIYGYARVSTQGQNLESQLTELKKAGAEEVYKDKASGKNLNRDGLNDLLSQLTQGDTLIVTKMDRIARNVREGIDLISQLNEKGIKLHVLNMGVFDGSPTSKLITNILLSVADWEREMLLERQRAGIEEAKKRGAYKGRAKKYTSKNASLVHALELYDNREANKMTMNKIAEVTQISRATLYRAIKEREETAN</sequence>
<dbReference type="Gene3D" id="3.40.50.1390">
    <property type="entry name" value="Resolvase, N-terminal catalytic domain"/>
    <property type="match status" value="1"/>
</dbReference>
<comment type="similarity">
    <text evidence="1">Belongs to the site-specific recombinase resolvase family.</text>
</comment>
<feature type="active site" description="O-(5'-phospho-DNA)-serine intermediate" evidence="5">
    <location>
        <position position="9"/>
    </location>
</feature>
<gene>
    <name evidence="7" type="ORF">WAZ07_04280</name>
</gene>
<dbReference type="SMART" id="SM00857">
    <property type="entry name" value="Resolvase"/>
    <property type="match status" value="1"/>
</dbReference>
<feature type="domain" description="Resolvase/invertase-type recombinase catalytic" evidence="6">
    <location>
        <begin position="1"/>
        <end position="134"/>
    </location>
</feature>
<dbReference type="InterPro" id="IPR050639">
    <property type="entry name" value="SSR_resolvase"/>
</dbReference>
<dbReference type="PROSITE" id="PS00398">
    <property type="entry name" value="RECOMBINASES_2"/>
    <property type="match status" value="1"/>
</dbReference>
<comment type="caution">
    <text evidence="7">The sequence shown here is derived from an EMBL/GenBank/DDBJ whole genome shotgun (WGS) entry which is preliminary data.</text>
</comment>
<evidence type="ECO:0000256" key="4">
    <source>
        <dbReference type="ARBA" id="ARBA00023172"/>
    </source>
</evidence>
<proteinExistence type="inferred from homology"/>
<dbReference type="EMBL" id="JBAWSX010000002">
    <property type="protein sequence ID" value="MEI4800552.1"/>
    <property type="molecule type" value="Genomic_DNA"/>
</dbReference>
<evidence type="ECO:0000313" key="7">
    <source>
        <dbReference type="EMBL" id="MEI4800552.1"/>
    </source>
</evidence>
<evidence type="ECO:0000313" key="8">
    <source>
        <dbReference type="Proteomes" id="UP001372526"/>
    </source>
</evidence>
<dbReference type="PROSITE" id="PS51736">
    <property type="entry name" value="RECOMBINASES_3"/>
    <property type="match status" value="1"/>
</dbReference>
<organism evidence="7 8">
    <name type="scientific">Bacillus bruguierae</name>
    <dbReference type="NCBI Taxonomy" id="3127667"/>
    <lineage>
        <taxon>Bacteria</taxon>
        <taxon>Bacillati</taxon>
        <taxon>Bacillota</taxon>
        <taxon>Bacilli</taxon>
        <taxon>Bacillales</taxon>
        <taxon>Bacillaceae</taxon>
        <taxon>Bacillus</taxon>
    </lineage>
</organism>
<evidence type="ECO:0000256" key="5">
    <source>
        <dbReference type="PROSITE-ProRule" id="PRU10137"/>
    </source>
</evidence>
<keyword evidence="3" id="KW-0238">DNA-binding</keyword>
<dbReference type="Gene3D" id="1.10.10.60">
    <property type="entry name" value="Homeodomain-like"/>
    <property type="match status" value="1"/>
</dbReference>
<dbReference type="Pfam" id="PF00239">
    <property type="entry name" value="Resolvase"/>
    <property type="match status" value="1"/>
</dbReference>
<dbReference type="RefSeq" id="WP_336471464.1">
    <property type="nucleotide sequence ID" value="NZ_JBAWSX010000002.1"/>
</dbReference>
<keyword evidence="2" id="KW-0229">DNA integration</keyword>
<dbReference type="PANTHER" id="PTHR30461:SF26">
    <property type="entry name" value="RESOLVASE HOMOLOG YNEB"/>
    <property type="match status" value="1"/>
</dbReference>
<accession>A0ABU8FCY8</accession>
<dbReference type="PANTHER" id="PTHR30461">
    <property type="entry name" value="DNA-INVERTASE FROM LAMBDOID PROPHAGE"/>
    <property type="match status" value="1"/>
</dbReference>
<evidence type="ECO:0000256" key="2">
    <source>
        <dbReference type="ARBA" id="ARBA00022908"/>
    </source>
</evidence>
<dbReference type="PROSITE" id="PS00397">
    <property type="entry name" value="RECOMBINASES_1"/>
    <property type="match status" value="1"/>
</dbReference>
<dbReference type="Proteomes" id="UP001372526">
    <property type="component" value="Unassembled WGS sequence"/>
</dbReference>
<dbReference type="SUPFAM" id="SSF53041">
    <property type="entry name" value="Resolvase-like"/>
    <property type="match status" value="1"/>
</dbReference>
<evidence type="ECO:0000259" key="6">
    <source>
        <dbReference type="PROSITE" id="PS51736"/>
    </source>
</evidence>
<dbReference type="InterPro" id="IPR036162">
    <property type="entry name" value="Resolvase-like_N_sf"/>
</dbReference>